<feature type="domain" description="Aminotransferase class I/classII large" evidence="14">
    <location>
        <begin position="63"/>
        <end position="398"/>
    </location>
</feature>
<dbReference type="InterPro" id="IPR015421">
    <property type="entry name" value="PyrdxlP-dep_Trfase_major"/>
</dbReference>
<dbReference type="InterPro" id="IPR001917">
    <property type="entry name" value="Aminotrans_II_pyridoxalP_BS"/>
</dbReference>
<dbReference type="InterPro" id="IPR004839">
    <property type="entry name" value="Aminotransferase_I/II_large"/>
</dbReference>
<organism evidence="15 16">
    <name type="scientific">Shewanella canadensis</name>
    <dbReference type="NCBI Taxonomy" id="271096"/>
    <lineage>
        <taxon>Bacteria</taxon>
        <taxon>Pseudomonadati</taxon>
        <taxon>Pseudomonadota</taxon>
        <taxon>Gammaproteobacteria</taxon>
        <taxon>Alteromonadales</taxon>
        <taxon>Shewanellaceae</taxon>
        <taxon>Shewanella</taxon>
    </lineage>
</organism>
<dbReference type="Pfam" id="PF00155">
    <property type="entry name" value="Aminotran_1_2"/>
    <property type="match status" value="1"/>
</dbReference>
<evidence type="ECO:0000259" key="14">
    <source>
        <dbReference type="Pfam" id="PF00155"/>
    </source>
</evidence>
<comment type="cofactor">
    <cofactor evidence="1 12">
        <name>pyridoxal 5'-phosphate</name>
        <dbReference type="ChEBI" id="CHEBI:597326"/>
    </cofactor>
</comment>
<evidence type="ECO:0000256" key="1">
    <source>
        <dbReference type="ARBA" id="ARBA00001933"/>
    </source>
</evidence>
<comment type="subunit">
    <text evidence="4">Homodimer.</text>
</comment>
<evidence type="ECO:0000256" key="5">
    <source>
        <dbReference type="ARBA" id="ARBA00013187"/>
    </source>
</evidence>
<evidence type="ECO:0000256" key="4">
    <source>
        <dbReference type="ARBA" id="ARBA00011738"/>
    </source>
</evidence>
<evidence type="ECO:0000256" key="8">
    <source>
        <dbReference type="ARBA" id="ARBA00022898"/>
    </source>
</evidence>
<dbReference type="PANTHER" id="PTHR13693:SF100">
    <property type="entry name" value="8-AMINO-7-OXONONANOATE SYNTHASE"/>
    <property type="match status" value="1"/>
</dbReference>
<dbReference type="EC" id="2.3.1.47" evidence="5"/>
<name>A0A431WVQ2_9GAMM</name>
<dbReference type="AlphaFoldDB" id="A0A431WVQ2"/>
<gene>
    <name evidence="15" type="ORF">EKG38_06805</name>
</gene>
<dbReference type="SUPFAM" id="SSF53383">
    <property type="entry name" value="PLP-dependent transferases"/>
    <property type="match status" value="1"/>
</dbReference>
<evidence type="ECO:0000313" key="16">
    <source>
        <dbReference type="Proteomes" id="UP000267448"/>
    </source>
</evidence>
<evidence type="ECO:0000256" key="3">
    <source>
        <dbReference type="ARBA" id="ARBA00010008"/>
    </source>
</evidence>
<dbReference type="PANTHER" id="PTHR13693">
    <property type="entry name" value="CLASS II AMINOTRANSFERASE/8-AMINO-7-OXONONANOATE SYNTHASE"/>
    <property type="match status" value="1"/>
</dbReference>
<evidence type="ECO:0000256" key="7">
    <source>
        <dbReference type="ARBA" id="ARBA00022756"/>
    </source>
</evidence>
<reference evidence="15 16" key="1">
    <citation type="submission" date="2018-12" db="EMBL/GenBank/DDBJ databases">
        <authorList>
            <person name="Yu L."/>
        </authorList>
    </citation>
    <scope>NUCLEOTIDE SEQUENCE [LARGE SCALE GENOMIC DNA]</scope>
    <source>
        <strain evidence="15 16">HAW-EB2</strain>
    </source>
</reference>
<dbReference type="GO" id="GO:0009102">
    <property type="term" value="P:biotin biosynthetic process"/>
    <property type="evidence" value="ECO:0007669"/>
    <property type="project" value="UniProtKB-KW"/>
</dbReference>
<evidence type="ECO:0000313" key="15">
    <source>
        <dbReference type="EMBL" id="RTR39512.1"/>
    </source>
</evidence>
<dbReference type="EMBL" id="RXNU01000003">
    <property type="protein sequence ID" value="RTR39512.1"/>
    <property type="molecule type" value="Genomic_DNA"/>
</dbReference>
<dbReference type="InterPro" id="IPR015422">
    <property type="entry name" value="PyrdxlP-dep_Trfase_small"/>
</dbReference>
<comment type="similarity">
    <text evidence="3">Belongs to the class-II pyridoxal-phosphate-dependent aminotransferase family. BioF subfamily.</text>
</comment>
<feature type="region of interest" description="Disordered" evidence="13">
    <location>
        <begin position="1"/>
        <end position="25"/>
    </location>
</feature>
<dbReference type="GO" id="GO:0008710">
    <property type="term" value="F:8-amino-7-oxononanoate synthase activity"/>
    <property type="evidence" value="ECO:0007669"/>
    <property type="project" value="UniProtKB-EC"/>
</dbReference>
<evidence type="ECO:0000256" key="11">
    <source>
        <dbReference type="ARBA" id="ARBA00047715"/>
    </source>
</evidence>
<dbReference type="Gene3D" id="3.90.1150.10">
    <property type="entry name" value="Aspartate Aminotransferase, domain 1"/>
    <property type="match status" value="1"/>
</dbReference>
<dbReference type="OrthoDB" id="9807157at2"/>
<dbReference type="GO" id="GO:0030170">
    <property type="term" value="F:pyridoxal phosphate binding"/>
    <property type="evidence" value="ECO:0007669"/>
    <property type="project" value="InterPro"/>
</dbReference>
<dbReference type="InterPro" id="IPR050087">
    <property type="entry name" value="AON_synthase_class-II"/>
</dbReference>
<keyword evidence="6" id="KW-0808">Transferase</keyword>
<sequence length="403" mass="42533">MTKKAGAETVSDVNGESKLKKHSLSDKIANQQAQLNNAGLLRRRQALTPIEGESVGFSLNGRDYLNFSSNDYLGLSQAPQLLESLNTSAKKYGVGSGSSPLVTGYSEAHAHLEQALCQITGHEAGLLFCSGFSANAALMKTLFGSGDTVIADKLVHASIIDGLRGSKATFIRFLHNDIQSANRLIAKYSPQAVITESIFSMDGDMAPLEALSSSCKRNDTWLIVDDAHGFGIQAALSSYVPASAELADVQVVTFGKALGCQGAAILGSQALIDFLVSNARDYIYSTALSPANASVALAAVEMTKGANTRALTLADNIDYFKRACALANIGLTESITPIQPLIIGDVDKTVSIAQQLRASGIWVGAIRPPTVPKGSARLRITITALHTHDEIDKLVSALTLTLG</sequence>
<evidence type="ECO:0000256" key="9">
    <source>
        <dbReference type="ARBA" id="ARBA00032610"/>
    </source>
</evidence>
<dbReference type="InterPro" id="IPR015424">
    <property type="entry name" value="PyrdxlP-dep_Trfase"/>
</dbReference>
<proteinExistence type="inferred from homology"/>
<evidence type="ECO:0000256" key="6">
    <source>
        <dbReference type="ARBA" id="ARBA00022679"/>
    </source>
</evidence>
<evidence type="ECO:0000256" key="2">
    <source>
        <dbReference type="ARBA" id="ARBA00004746"/>
    </source>
</evidence>
<comment type="catalytic activity">
    <reaction evidence="11">
        <text>6-carboxyhexanoyl-[ACP] + L-alanine + H(+) = (8S)-8-amino-7-oxononanoate + holo-[ACP] + CO2</text>
        <dbReference type="Rhea" id="RHEA:42288"/>
        <dbReference type="Rhea" id="RHEA-COMP:9685"/>
        <dbReference type="Rhea" id="RHEA-COMP:9955"/>
        <dbReference type="ChEBI" id="CHEBI:15378"/>
        <dbReference type="ChEBI" id="CHEBI:16526"/>
        <dbReference type="ChEBI" id="CHEBI:57972"/>
        <dbReference type="ChEBI" id="CHEBI:64479"/>
        <dbReference type="ChEBI" id="CHEBI:78846"/>
        <dbReference type="ChEBI" id="CHEBI:149468"/>
        <dbReference type="EC" id="2.3.1.47"/>
    </reaction>
</comment>
<protein>
    <recommendedName>
        <fullName evidence="5">8-amino-7-oxononanoate synthase</fullName>
        <ecNumber evidence="5">2.3.1.47</ecNumber>
    </recommendedName>
    <alternativeName>
        <fullName evidence="9">7-keto-8-amino-pelargonic acid synthase</fullName>
    </alternativeName>
    <alternativeName>
        <fullName evidence="10">8-amino-7-ketopelargonate synthase</fullName>
    </alternativeName>
</protein>
<comment type="pathway">
    <text evidence="2">Cofactor biosynthesis; biotin biosynthesis.</text>
</comment>
<keyword evidence="16" id="KW-1185">Reference proteome</keyword>
<dbReference type="Gene3D" id="3.40.640.10">
    <property type="entry name" value="Type I PLP-dependent aspartate aminotransferase-like (Major domain)"/>
    <property type="match status" value="1"/>
</dbReference>
<comment type="caution">
    <text evidence="15">The sequence shown here is derived from an EMBL/GenBank/DDBJ whole genome shotgun (WGS) entry which is preliminary data.</text>
</comment>
<dbReference type="Proteomes" id="UP000267448">
    <property type="component" value="Unassembled WGS sequence"/>
</dbReference>
<dbReference type="PROSITE" id="PS00599">
    <property type="entry name" value="AA_TRANSFER_CLASS_2"/>
    <property type="match status" value="1"/>
</dbReference>
<evidence type="ECO:0000256" key="13">
    <source>
        <dbReference type="SAM" id="MobiDB-lite"/>
    </source>
</evidence>
<evidence type="ECO:0000256" key="12">
    <source>
        <dbReference type="RuleBase" id="RU003693"/>
    </source>
</evidence>
<accession>A0A431WVQ2</accession>
<keyword evidence="7" id="KW-0093">Biotin biosynthesis</keyword>
<keyword evidence="8 12" id="KW-0663">Pyridoxal phosphate</keyword>
<evidence type="ECO:0000256" key="10">
    <source>
        <dbReference type="ARBA" id="ARBA00033381"/>
    </source>
</evidence>